<dbReference type="Proteomes" id="UP000046395">
    <property type="component" value="Unassembled WGS sequence"/>
</dbReference>
<organism evidence="8 9">
    <name type="scientific">Trichuris muris</name>
    <name type="common">Mouse whipworm</name>
    <dbReference type="NCBI Taxonomy" id="70415"/>
    <lineage>
        <taxon>Eukaryota</taxon>
        <taxon>Metazoa</taxon>
        <taxon>Ecdysozoa</taxon>
        <taxon>Nematoda</taxon>
        <taxon>Enoplea</taxon>
        <taxon>Dorylaimia</taxon>
        <taxon>Trichinellida</taxon>
        <taxon>Trichuridae</taxon>
        <taxon>Trichuris</taxon>
    </lineage>
</organism>
<dbReference type="AlphaFoldDB" id="A0A5S6Q8Q4"/>
<evidence type="ECO:0000256" key="1">
    <source>
        <dbReference type="ARBA" id="ARBA00004123"/>
    </source>
</evidence>
<dbReference type="Pfam" id="PF25340">
    <property type="entry name" value="BCD_RFX"/>
    <property type="match status" value="1"/>
</dbReference>
<dbReference type="Gene3D" id="1.10.10.10">
    <property type="entry name" value="Winged helix-like DNA-binding domain superfamily/Winged helix DNA-binding domain"/>
    <property type="match status" value="1"/>
</dbReference>
<dbReference type="Pfam" id="PF02257">
    <property type="entry name" value="RFX_DNA_binding"/>
    <property type="match status" value="1"/>
</dbReference>
<dbReference type="InterPro" id="IPR039779">
    <property type="entry name" value="RFX-like"/>
</dbReference>
<evidence type="ECO:0000313" key="9">
    <source>
        <dbReference type="WBParaSite" id="TMUE_1000003599.1"/>
    </source>
</evidence>
<evidence type="ECO:0000256" key="5">
    <source>
        <dbReference type="ARBA" id="ARBA00023242"/>
    </source>
</evidence>
<dbReference type="SUPFAM" id="SSF46785">
    <property type="entry name" value="Winged helix' DNA-binding domain"/>
    <property type="match status" value="1"/>
</dbReference>
<evidence type="ECO:0000259" key="7">
    <source>
        <dbReference type="PROSITE" id="PS51526"/>
    </source>
</evidence>
<dbReference type="PANTHER" id="PTHR12619">
    <property type="entry name" value="RFX TRANSCRIPTION FACTOR FAMILY"/>
    <property type="match status" value="1"/>
</dbReference>
<keyword evidence="2" id="KW-0805">Transcription regulation</keyword>
<protein>
    <submittedName>
        <fullName evidence="9">RFX-type winged-helix domain-containing protein</fullName>
    </submittedName>
</protein>
<evidence type="ECO:0000256" key="2">
    <source>
        <dbReference type="ARBA" id="ARBA00023015"/>
    </source>
</evidence>
<keyword evidence="8" id="KW-1185">Reference proteome</keyword>
<dbReference type="InterPro" id="IPR036388">
    <property type="entry name" value="WH-like_DNA-bd_sf"/>
</dbReference>
<feature type="region of interest" description="Disordered" evidence="6">
    <location>
        <begin position="1"/>
        <end position="24"/>
    </location>
</feature>
<dbReference type="PROSITE" id="PS51526">
    <property type="entry name" value="RFX_DBD"/>
    <property type="match status" value="1"/>
</dbReference>
<dbReference type="PANTHER" id="PTHR12619:SF33">
    <property type="entry name" value="RFX, ISOFORM H"/>
    <property type="match status" value="1"/>
</dbReference>
<keyword evidence="3" id="KW-0238">DNA-binding</keyword>
<name>A0A5S6Q8Q4_TRIMR</name>
<dbReference type="InterPro" id="IPR003150">
    <property type="entry name" value="DNA-bd_RFX"/>
</dbReference>
<comment type="subcellular location">
    <subcellularLocation>
        <location evidence="1">Nucleus</location>
    </subcellularLocation>
</comment>
<dbReference type="GO" id="GO:0005634">
    <property type="term" value="C:nucleus"/>
    <property type="evidence" value="ECO:0007669"/>
    <property type="project" value="UniProtKB-SubCell"/>
</dbReference>
<accession>A0A5S6Q8Q4</accession>
<evidence type="ECO:0000313" key="8">
    <source>
        <dbReference type="Proteomes" id="UP000046395"/>
    </source>
</evidence>
<dbReference type="InterPro" id="IPR036390">
    <property type="entry name" value="WH_DNA-bd_sf"/>
</dbReference>
<dbReference type="InterPro" id="IPR057321">
    <property type="entry name" value="RFX1-4/6/8-like_BCD"/>
</dbReference>
<sequence>MEGGTQVDLVPGSVPMPKDSSLTSPSHAICSSGTNLTLLAVKHSQAPVNLHPEHSAPVAGRIAILPTGHNPEGVNIPVDRKAPAASHHQQAISPQIVSARSILVHSVPGKGQVSSRNGSNMIIPNDHGSSVNRHIIIMQSQLPENLPAHDATSSQSISVVAHDNGHQDARRIYPVQYMADGQSSNGEVLYSATSQRSPPEQELQPTNTYNLFTNEDDYDNQLGGYFQQQPGSYQSELDSASSAYLIKTEAAHPHQGQGTLEDETAAQQLSHTTRASPATIHWLLQNYETAEGVSLPRCTLYNHYLKHCTEHKLDPVNAASFGKLIRSVFLGLRTRRLGTRGNSKYHYYGIRMKPDSPLSRFSEENIMSMRQKPNALSKRISRSAPCTTMCDKEISVIGADSTLLPVNHPTANATPATPVSDNPDQMTKVEIQQSYLGQGTVPNLLPPVLHSGDLEQVDLNPDQVETFFARYKLHCQNILNLVRTMNFCDIDLFWRYFWQPAEPGGSLGDESNDSLSAGPSSGLTRQQLHGLCSLKPIQNYIHIMDCQFYQVIVNILIVNVLRPMPSLLTQSIRNFARQLETSLSESLVGLPEALQSIKVIKIFIPGSSGRDSTSDEGLY</sequence>
<dbReference type="GO" id="GO:0000981">
    <property type="term" value="F:DNA-binding transcription factor activity, RNA polymerase II-specific"/>
    <property type="evidence" value="ECO:0007669"/>
    <property type="project" value="TreeGrafter"/>
</dbReference>
<evidence type="ECO:0000256" key="3">
    <source>
        <dbReference type="ARBA" id="ARBA00023125"/>
    </source>
</evidence>
<dbReference type="FunFam" id="1.10.10.10:FF:000017">
    <property type="entry name" value="transcription factor RFX3 isoform X1"/>
    <property type="match status" value="1"/>
</dbReference>
<reference evidence="9" key="1">
    <citation type="submission" date="2019-12" db="UniProtKB">
        <authorList>
            <consortium name="WormBaseParasite"/>
        </authorList>
    </citation>
    <scope>IDENTIFICATION</scope>
</reference>
<dbReference type="GO" id="GO:0000978">
    <property type="term" value="F:RNA polymerase II cis-regulatory region sequence-specific DNA binding"/>
    <property type="evidence" value="ECO:0007669"/>
    <property type="project" value="TreeGrafter"/>
</dbReference>
<evidence type="ECO:0000256" key="4">
    <source>
        <dbReference type="ARBA" id="ARBA00023163"/>
    </source>
</evidence>
<dbReference type="WBParaSite" id="TMUE_1000003599.1">
    <property type="protein sequence ID" value="TMUE_1000003599.1"/>
    <property type="gene ID" value="WBGene00288535"/>
</dbReference>
<keyword evidence="4" id="KW-0804">Transcription</keyword>
<keyword evidence="5" id="KW-0539">Nucleus</keyword>
<dbReference type="STRING" id="70415.A0A5S6Q8Q4"/>
<evidence type="ECO:0000256" key="6">
    <source>
        <dbReference type="SAM" id="MobiDB-lite"/>
    </source>
</evidence>
<proteinExistence type="predicted"/>
<feature type="domain" description="RFX-type winged-helix" evidence="7">
    <location>
        <begin position="279"/>
        <end position="354"/>
    </location>
</feature>